<name>A0A1D1VY63_RAMVA</name>
<feature type="region of interest" description="Disordered" evidence="1">
    <location>
        <begin position="1"/>
        <end position="60"/>
    </location>
</feature>
<dbReference type="InterPro" id="IPR040187">
    <property type="entry name" value="OCAD1/2"/>
</dbReference>
<dbReference type="GO" id="GO:0005768">
    <property type="term" value="C:endosome"/>
    <property type="evidence" value="ECO:0007669"/>
    <property type="project" value="TreeGrafter"/>
</dbReference>
<feature type="compositionally biased region" description="Gly residues" evidence="1">
    <location>
        <begin position="1"/>
        <end position="16"/>
    </location>
</feature>
<feature type="compositionally biased region" description="Low complexity" evidence="1">
    <location>
        <begin position="31"/>
        <end position="44"/>
    </location>
</feature>
<protein>
    <recommendedName>
        <fullName evidence="2">OCIA domain-containing protein</fullName>
    </recommendedName>
</protein>
<evidence type="ECO:0000256" key="1">
    <source>
        <dbReference type="SAM" id="MobiDB-lite"/>
    </source>
</evidence>
<dbReference type="OrthoDB" id="6513616at2759"/>
<reference evidence="3 4" key="1">
    <citation type="journal article" date="2016" name="Nat. Commun.">
        <title>Extremotolerant tardigrade genome and improved radiotolerance of human cultured cells by tardigrade-unique protein.</title>
        <authorList>
            <person name="Hashimoto T."/>
            <person name="Horikawa D.D."/>
            <person name="Saito Y."/>
            <person name="Kuwahara H."/>
            <person name="Kozuka-Hata H."/>
            <person name="Shin-I T."/>
            <person name="Minakuchi Y."/>
            <person name="Ohishi K."/>
            <person name="Motoyama A."/>
            <person name="Aizu T."/>
            <person name="Enomoto A."/>
            <person name="Kondo K."/>
            <person name="Tanaka S."/>
            <person name="Hara Y."/>
            <person name="Koshikawa S."/>
            <person name="Sagara H."/>
            <person name="Miura T."/>
            <person name="Yokobori S."/>
            <person name="Miyagawa K."/>
            <person name="Suzuki Y."/>
            <person name="Kubo T."/>
            <person name="Oyama M."/>
            <person name="Kohara Y."/>
            <person name="Fujiyama A."/>
            <person name="Arakawa K."/>
            <person name="Katayama T."/>
            <person name="Toyoda A."/>
            <person name="Kunieda T."/>
        </authorList>
    </citation>
    <scope>NUCLEOTIDE SEQUENCE [LARGE SCALE GENOMIC DNA]</scope>
    <source>
        <strain evidence="3 4">YOKOZUNA-1</strain>
    </source>
</reference>
<evidence type="ECO:0000313" key="4">
    <source>
        <dbReference type="Proteomes" id="UP000186922"/>
    </source>
</evidence>
<dbReference type="Proteomes" id="UP000186922">
    <property type="component" value="Unassembled WGS sequence"/>
</dbReference>
<feature type="region of interest" description="Disordered" evidence="1">
    <location>
        <begin position="204"/>
        <end position="343"/>
    </location>
</feature>
<feature type="compositionally biased region" description="Basic and acidic residues" evidence="1">
    <location>
        <begin position="312"/>
        <end position="324"/>
    </location>
</feature>
<evidence type="ECO:0000313" key="3">
    <source>
        <dbReference type="EMBL" id="GAV05273.1"/>
    </source>
</evidence>
<dbReference type="PANTHER" id="PTHR13336:SF3">
    <property type="entry name" value="OCIA DOMAIN-CONTAINING PROTEIN 1"/>
    <property type="match status" value="1"/>
</dbReference>
<dbReference type="EMBL" id="BDGG01000012">
    <property type="protein sequence ID" value="GAV05273.1"/>
    <property type="molecule type" value="Genomic_DNA"/>
</dbReference>
<sequence>MSLFGGSGSSGSGDTGGYDPRSNLGYGRPDGSTSGSSPYGSTTYNPSGDTVIMPSRVQNYGYEPRPSGPVGVADPYYPGAQPTFPTDPRYPIPGQVYGGQTPGAEPFTRDYAFSAEEMRVVKECTKESFWYRSLPFATAFAGLTHVAVQKGYLTASPKYGTIPKVAFASIFGFILGKVSYWKECQEKFLRLPDSRLGDAIRRRQAGKTGQQFPPPSTFGQQRVYEGPYPPSQASGPISQRAGNLPGFPTTDKNEQSSAMNSTDDYHGALDVDSENSRYMLDIDDKPPSIFDFDSAREKSDRNAVSGANRTANYDDLRRQHRDAYLRPPQGPGQDSPPRRPNDF</sequence>
<accession>A0A1D1VY63</accession>
<dbReference type="PANTHER" id="PTHR13336">
    <property type="entry name" value="OVARIAN CARCINOMA IMMUNOREACTIVE ANTIGEN"/>
    <property type="match status" value="1"/>
</dbReference>
<dbReference type="STRING" id="947166.A0A1D1VY63"/>
<organism evidence="3 4">
    <name type="scientific">Ramazzottius varieornatus</name>
    <name type="common">Water bear</name>
    <name type="synonym">Tardigrade</name>
    <dbReference type="NCBI Taxonomy" id="947166"/>
    <lineage>
        <taxon>Eukaryota</taxon>
        <taxon>Metazoa</taxon>
        <taxon>Ecdysozoa</taxon>
        <taxon>Tardigrada</taxon>
        <taxon>Eutardigrada</taxon>
        <taxon>Parachela</taxon>
        <taxon>Hypsibioidea</taxon>
        <taxon>Ramazzottiidae</taxon>
        <taxon>Ramazzottius</taxon>
    </lineage>
</organism>
<dbReference type="AlphaFoldDB" id="A0A1D1VY63"/>
<keyword evidence="4" id="KW-1185">Reference proteome</keyword>
<dbReference type="Pfam" id="PF07051">
    <property type="entry name" value="OCIA"/>
    <property type="match status" value="1"/>
</dbReference>
<comment type="caution">
    <text evidence="3">The sequence shown here is derived from an EMBL/GenBank/DDBJ whole genome shotgun (WGS) entry which is preliminary data.</text>
</comment>
<gene>
    <name evidence="3" type="primary">RvY_15428-1</name>
    <name evidence="3" type="synonym">RvY_15428.1</name>
    <name evidence="3" type="ORF">RvY_15428</name>
</gene>
<proteinExistence type="predicted"/>
<feature type="compositionally biased region" description="Polar residues" evidence="1">
    <location>
        <begin position="231"/>
        <end position="241"/>
    </location>
</feature>
<feature type="domain" description="OCIA" evidence="2">
    <location>
        <begin position="110"/>
        <end position="195"/>
    </location>
</feature>
<evidence type="ECO:0000259" key="2">
    <source>
        <dbReference type="Pfam" id="PF07051"/>
    </source>
</evidence>
<dbReference type="InterPro" id="IPR009764">
    <property type="entry name" value="OCIA_dom"/>
</dbReference>